<evidence type="ECO:0000256" key="3">
    <source>
        <dbReference type="ARBA" id="ARBA00022884"/>
    </source>
</evidence>
<dbReference type="CDD" id="cd00364">
    <property type="entry name" value="Ribosomal_uS17"/>
    <property type="match status" value="1"/>
</dbReference>
<evidence type="ECO:0000256" key="6">
    <source>
        <dbReference type="HAMAP-Rule" id="MF_01345"/>
    </source>
</evidence>
<comment type="subunit">
    <text evidence="6">Part of the 30S ribosomal subunit.</text>
</comment>
<dbReference type="AlphaFoldDB" id="A0A1F4VCL2"/>
<keyword evidence="5 6" id="KW-0687">Ribonucleoprotein</keyword>
<comment type="similarity">
    <text evidence="1 6">Belongs to the universal ribosomal protein uS17 family.</text>
</comment>
<dbReference type="STRING" id="1802620.A3D91_00920"/>
<dbReference type="SUPFAM" id="SSF50249">
    <property type="entry name" value="Nucleic acid-binding proteins"/>
    <property type="match status" value="1"/>
</dbReference>
<name>A0A1F4VCL2_UNCKA</name>
<evidence type="ECO:0000256" key="4">
    <source>
        <dbReference type="ARBA" id="ARBA00022980"/>
    </source>
</evidence>
<sequence>MPKKMFKGKIVSEKMNKTVIVAVEFPKRHPKYAKSIKNTKRFKARNEKNIKLGDIVLIEESRPYAKNVNWKVIEINPTKKEK</sequence>
<dbReference type="GO" id="GO:0019843">
    <property type="term" value="F:rRNA binding"/>
    <property type="evidence" value="ECO:0007669"/>
    <property type="project" value="UniProtKB-UniRule"/>
</dbReference>
<evidence type="ECO:0000313" key="7">
    <source>
        <dbReference type="EMBL" id="OGC54443.1"/>
    </source>
</evidence>
<dbReference type="InterPro" id="IPR000266">
    <property type="entry name" value="Ribosomal_uS17"/>
</dbReference>
<dbReference type="GO" id="GO:0022627">
    <property type="term" value="C:cytosolic small ribosomal subunit"/>
    <property type="evidence" value="ECO:0007669"/>
    <property type="project" value="TreeGrafter"/>
</dbReference>
<evidence type="ECO:0000256" key="1">
    <source>
        <dbReference type="ARBA" id="ARBA00010254"/>
    </source>
</evidence>
<dbReference type="Gene3D" id="2.40.50.140">
    <property type="entry name" value="Nucleic acid-binding proteins"/>
    <property type="match status" value="1"/>
</dbReference>
<dbReference type="GO" id="GO:0006412">
    <property type="term" value="P:translation"/>
    <property type="evidence" value="ECO:0007669"/>
    <property type="project" value="UniProtKB-UniRule"/>
</dbReference>
<dbReference type="Proteomes" id="UP000178127">
    <property type="component" value="Unassembled WGS sequence"/>
</dbReference>
<organism evidence="7 8">
    <name type="scientific">candidate division WWE3 bacterium RIFCSPHIGHO2_02_FULL_38_14</name>
    <dbReference type="NCBI Taxonomy" id="1802620"/>
    <lineage>
        <taxon>Bacteria</taxon>
        <taxon>Katanobacteria</taxon>
    </lineage>
</organism>
<comment type="function">
    <text evidence="6">One of the primary rRNA binding proteins, it binds specifically to the 5'-end of 16S ribosomal RNA.</text>
</comment>
<dbReference type="PRINTS" id="PR00973">
    <property type="entry name" value="RIBOSOMALS17"/>
</dbReference>
<reference evidence="7 8" key="1">
    <citation type="journal article" date="2016" name="Nat. Commun.">
        <title>Thousands of microbial genomes shed light on interconnected biogeochemical processes in an aquifer system.</title>
        <authorList>
            <person name="Anantharaman K."/>
            <person name="Brown C.T."/>
            <person name="Hug L.A."/>
            <person name="Sharon I."/>
            <person name="Castelle C.J."/>
            <person name="Probst A.J."/>
            <person name="Thomas B.C."/>
            <person name="Singh A."/>
            <person name="Wilkins M.J."/>
            <person name="Karaoz U."/>
            <person name="Brodie E.L."/>
            <person name="Williams K.H."/>
            <person name="Hubbard S.S."/>
            <person name="Banfield J.F."/>
        </authorList>
    </citation>
    <scope>NUCLEOTIDE SEQUENCE [LARGE SCALE GENOMIC DNA]</scope>
</reference>
<dbReference type="NCBIfam" id="NF004123">
    <property type="entry name" value="PRK05610.1"/>
    <property type="match status" value="1"/>
</dbReference>
<dbReference type="PANTHER" id="PTHR10744">
    <property type="entry name" value="40S RIBOSOMAL PROTEIN S11 FAMILY MEMBER"/>
    <property type="match status" value="1"/>
</dbReference>
<evidence type="ECO:0000313" key="8">
    <source>
        <dbReference type="Proteomes" id="UP000178127"/>
    </source>
</evidence>
<gene>
    <name evidence="6" type="primary">rpsQ</name>
    <name evidence="7" type="ORF">A3D91_00920</name>
</gene>
<evidence type="ECO:0000256" key="2">
    <source>
        <dbReference type="ARBA" id="ARBA00022730"/>
    </source>
</evidence>
<protein>
    <recommendedName>
        <fullName evidence="6">Small ribosomal subunit protein uS17</fullName>
    </recommendedName>
</protein>
<keyword evidence="2 6" id="KW-0699">rRNA-binding</keyword>
<accession>A0A1F4VCL2</accession>
<dbReference type="InterPro" id="IPR019984">
    <property type="entry name" value="Ribosomal_uS17_bact/chlr"/>
</dbReference>
<proteinExistence type="inferred from homology"/>
<dbReference type="PANTHER" id="PTHR10744:SF1">
    <property type="entry name" value="SMALL RIBOSOMAL SUBUNIT PROTEIN US17M"/>
    <property type="match status" value="1"/>
</dbReference>
<dbReference type="HAMAP" id="MF_01345_B">
    <property type="entry name" value="Ribosomal_uS17_B"/>
    <property type="match status" value="1"/>
</dbReference>
<dbReference type="GO" id="GO:0003735">
    <property type="term" value="F:structural constituent of ribosome"/>
    <property type="evidence" value="ECO:0007669"/>
    <property type="project" value="InterPro"/>
</dbReference>
<evidence type="ECO:0000256" key="5">
    <source>
        <dbReference type="ARBA" id="ARBA00023274"/>
    </source>
</evidence>
<keyword evidence="3 6" id="KW-0694">RNA-binding</keyword>
<dbReference type="Pfam" id="PF00366">
    <property type="entry name" value="Ribosomal_S17"/>
    <property type="match status" value="1"/>
</dbReference>
<dbReference type="EMBL" id="MEVD01000003">
    <property type="protein sequence ID" value="OGC54443.1"/>
    <property type="molecule type" value="Genomic_DNA"/>
</dbReference>
<keyword evidence="4 6" id="KW-0689">Ribosomal protein</keyword>
<dbReference type="InterPro" id="IPR012340">
    <property type="entry name" value="NA-bd_OB-fold"/>
</dbReference>
<comment type="caution">
    <text evidence="7">The sequence shown here is derived from an EMBL/GenBank/DDBJ whole genome shotgun (WGS) entry which is preliminary data.</text>
</comment>